<evidence type="ECO:0000256" key="1">
    <source>
        <dbReference type="SAM" id="Phobius"/>
    </source>
</evidence>
<dbReference type="InterPro" id="IPR036259">
    <property type="entry name" value="MFS_trans_sf"/>
</dbReference>
<reference evidence="2" key="1">
    <citation type="submission" date="2023-10" db="EMBL/GenBank/DDBJ databases">
        <title>Genome assembly of Pristionchus species.</title>
        <authorList>
            <person name="Yoshida K."/>
            <person name="Sommer R.J."/>
        </authorList>
    </citation>
    <scope>NUCLEOTIDE SEQUENCE</scope>
    <source>
        <strain evidence="2">RS5133</strain>
    </source>
</reference>
<accession>A0AAV5WJ13</accession>
<dbReference type="EMBL" id="BTSY01000005">
    <property type="protein sequence ID" value="GMT30906.1"/>
    <property type="molecule type" value="Genomic_DNA"/>
</dbReference>
<feature type="non-terminal residue" evidence="2">
    <location>
        <position position="1"/>
    </location>
</feature>
<keyword evidence="3" id="KW-1185">Reference proteome</keyword>
<keyword evidence="1" id="KW-0812">Transmembrane</keyword>
<dbReference type="Proteomes" id="UP001432322">
    <property type="component" value="Unassembled WGS sequence"/>
</dbReference>
<feature type="transmembrane region" description="Helical" evidence="1">
    <location>
        <begin position="41"/>
        <end position="65"/>
    </location>
</feature>
<protein>
    <recommendedName>
        <fullName evidence="4">G protein-coupled receptor</fullName>
    </recommendedName>
</protein>
<proteinExistence type="predicted"/>
<evidence type="ECO:0000313" key="2">
    <source>
        <dbReference type="EMBL" id="GMT30906.1"/>
    </source>
</evidence>
<gene>
    <name evidence="2" type="ORF">PFISCL1PPCAC_22203</name>
</gene>
<dbReference type="AlphaFoldDB" id="A0AAV5WJ13"/>
<organism evidence="2 3">
    <name type="scientific">Pristionchus fissidentatus</name>
    <dbReference type="NCBI Taxonomy" id="1538716"/>
    <lineage>
        <taxon>Eukaryota</taxon>
        <taxon>Metazoa</taxon>
        <taxon>Ecdysozoa</taxon>
        <taxon>Nematoda</taxon>
        <taxon>Chromadorea</taxon>
        <taxon>Rhabditida</taxon>
        <taxon>Rhabditina</taxon>
        <taxon>Diplogasteromorpha</taxon>
        <taxon>Diplogasteroidea</taxon>
        <taxon>Neodiplogasteridae</taxon>
        <taxon>Pristionchus</taxon>
    </lineage>
</organism>
<dbReference type="SUPFAM" id="SSF103473">
    <property type="entry name" value="MFS general substrate transporter"/>
    <property type="match status" value="1"/>
</dbReference>
<sequence length="181" mass="19992">GIFRCLSSTDLLFPITIILVGVLVNLSLLGEMTMVSVNFPITAMSFFAEGFASLPVAVISLQMIITLSPAHHRASALALMRLTEAIVRIPASQLIGLLSDVFRGEETSTTARFYALRNALLCVWFVLILSSVAYLLVLRFYREDVAKARESERRHALQSTPLISRKSTLISRKSTVINSFS</sequence>
<keyword evidence="1" id="KW-1133">Transmembrane helix</keyword>
<comment type="caution">
    <text evidence="2">The sequence shown here is derived from an EMBL/GenBank/DDBJ whole genome shotgun (WGS) entry which is preliminary data.</text>
</comment>
<feature type="transmembrane region" description="Helical" evidence="1">
    <location>
        <begin position="118"/>
        <end position="141"/>
    </location>
</feature>
<keyword evidence="1" id="KW-0472">Membrane</keyword>
<name>A0AAV5WJ13_9BILA</name>
<feature type="transmembrane region" description="Helical" evidence="1">
    <location>
        <begin position="12"/>
        <end position="29"/>
    </location>
</feature>
<evidence type="ECO:0008006" key="4">
    <source>
        <dbReference type="Google" id="ProtNLM"/>
    </source>
</evidence>
<evidence type="ECO:0000313" key="3">
    <source>
        <dbReference type="Proteomes" id="UP001432322"/>
    </source>
</evidence>